<organism evidence="2 3">
    <name type="scientific">Eumeta variegata</name>
    <name type="common">Bagworm moth</name>
    <name type="synonym">Eumeta japonica</name>
    <dbReference type="NCBI Taxonomy" id="151549"/>
    <lineage>
        <taxon>Eukaryota</taxon>
        <taxon>Metazoa</taxon>
        <taxon>Ecdysozoa</taxon>
        <taxon>Arthropoda</taxon>
        <taxon>Hexapoda</taxon>
        <taxon>Insecta</taxon>
        <taxon>Pterygota</taxon>
        <taxon>Neoptera</taxon>
        <taxon>Endopterygota</taxon>
        <taxon>Lepidoptera</taxon>
        <taxon>Glossata</taxon>
        <taxon>Ditrysia</taxon>
        <taxon>Tineoidea</taxon>
        <taxon>Psychidae</taxon>
        <taxon>Oiketicinae</taxon>
        <taxon>Eumeta</taxon>
    </lineage>
</organism>
<feature type="region of interest" description="Disordered" evidence="1">
    <location>
        <begin position="146"/>
        <end position="212"/>
    </location>
</feature>
<gene>
    <name evidence="2" type="ORF">EVAR_41133_1</name>
</gene>
<evidence type="ECO:0000313" key="2">
    <source>
        <dbReference type="EMBL" id="GBP72917.1"/>
    </source>
</evidence>
<dbReference type="EMBL" id="BGZK01001161">
    <property type="protein sequence ID" value="GBP72917.1"/>
    <property type="molecule type" value="Genomic_DNA"/>
</dbReference>
<feature type="compositionally biased region" description="Low complexity" evidence="1">
    <location>
        <begin position="187"/>
        <end position="207"/>
    </location>
</feature>
<comment type="caution">
    <text evidence="2">The sequence shown here is derived from an EMBL/GenBank/DDBJ whole genome shotgun (WGS) entry which is preliminary data.</text>
</comment>
<proteinExistence type="predicted"/>
<sequence length="320" mass="34187">MRFSCLQITHSLLEDVASDPGVVVLRPGAGGAGSSDETEEDVDGPPSPCAVRFVNDNVLINGRSSMPTRPNPHRTAKVSSPTDVPVNPFKSSVRLHNMGSSETSVGYELVYYITHRAAQVRTTSEVLKLQFDDSLTRTFEYPSETSLCEDISSNSPPPIPTATPAHTPTPAPAPALADNTRIGKTSPAPYAHRPRGAPAPRRPSASRETFICSSSAKRQHEYRSSSHLVALACLRSTVRRTNVMCLGVAASAALSSYRPSKTAPPAFQLGVTRAQSPPRTLAPAPAADIDHDHESAASRACAEDARSWSEARAAHTDLLF</sequence>
<name>A0A4C1YEM7_EUMVA</name>
<reference evidence="2 3" key="1">
    <citation type="journal article" date="2019" name="Commun. Biol.">
        <title>The bagworm genome reveals a unique fibroin gene that provides high tensile strength.</title>
        <authorList>
            <person name="Kono N."/>
            <person name="Nakamura H."/>
            <person name="Ohtoshi R."/>
            <person name="Tomita M."/>
            <person name="Numata K."/>
            <person name="Arakawa K."/>
        </authorList>
    </citation>
    <scope>NUCLEOTIDE SEQUENCE [LARGE SCALE GENOMIC DNA]</scope>
</reference>
<feature type="region of interest" description="Disordered" evidence="1">
    <location>
        <begin position="27"/>
        <end position="47"/>
    </location>
</feature>
<feature type="region of interest" description="Disordered" evidence="1">
    <location>
        <begin position="273"/>
        <end position="296"/>
    </location>
</feature>
<keyword evidence="3" id="KW-1185">Reference proteome</keyword>
<dbReference type="Proteomes" id="UP000299102">
    <property type="component" value="Unassembled WGS sequence"/>
</dbReference>
<dbReference type="OrthoDB" id="7490469at2759"/>
<dbReference type="AlphaFoldDB" id="A0A4C1YEM7"/>
<feature type="compositionally biased region" description="Pro residues" evidence="1">
    <location>
        <begin position="155"/>
        <end position="173"/>
    </location>
</feature>
<evidence type="ECO:0000256" key="1">
    <source>
        <dbReference type="SAM" id="MobiDB-lite"/>
    </source>
</evidence>
<evidence type="ECO:0000313" key="3">
    <source>
        <dbReference type="Proteomes" id="UP000299102"/>
    </source>
</evidence>
<protein>
    <submittedName>
        <fullName evidence="2">Uncharacterized protein</fullName>
    </submittedName>
</protein>
<feature type="region of interest" description="Disordered" evidence="1">
    <location>
        <begin position="62"/>
        <end position="85"/>
    </location>
</feature>
<accession>A0A4C1YEM7</accession>